<dbReference type="RefSeq" id="WP_127075529.1">
    <property type="nucleotide sequence ID" value="NZ_CP032819.1"/>
</dbReference>
<evidence type="ECO:0008006" key="3">
    <source>
        <dbReference type="Google" id="ProtNLM"/>
    </source>
</evidence>
<keyword evidence="2" id="KW-1185">Reference proteome</keyword>
<evidence type="ECO:0000313" key="1">
    <source>
        <dbReference type="EMBL" id="AZS31439.1"/>
    </source>
</evidence>
<dbReference type="Proteomes" id="UP000270673">
    <property type="component" value="Chromosome"/>
</dbReference>
<dbReference type="AlphaFoldDB" id="A0A3S9VY22"/>
<proteinExistence type="predicted"/>
<accession>A0A3S9VY22</accession>
<name>A0A3S9VY22_9BACT</name>
<dbReference type="OrthoDB" id="1036309at2"/>
<dbReference type="EMBL" id="CP032819">
    <property type="protein sequence ID" value="AZS31439.1"/>
    <property type="molecule type" value="Genomic_DNA"/>
</dbReference>
<dbReference type="PANTHER" id="PTHR35810:SF1">
    <property type="entry name" value="CYTOPLASMIC PROTEIN"/>
    <property type="match status" value="1"/>
</dbReference>
<reference evidence="1 2" key="1">
    <citation type="submission" date="2018-10" db="EMBL/GenBank/DDBJ databases">
        <title>Butyricimonas faecalis sp. nov., isolated from human faeces and emended description of the genus Butyricimonas.</title>
        <authorList>
            <person name="Le Roy T."/>
            <person name="Van der Smissen P."/>
            <person name="Paquot A."/>
            <person name="Delzenne N."/>
            <person name="Muccioli G."/>
            <person name="Collet J.-F."/>
            <person name="Cani P.D."/>
        </authorList>
    </citation>
    <scope>NUCLEOTIDE SEQUENCE [LARGE SCALE GENOMIC DNA]</scope>
    <source>
        <strain evidence="1 2">H184</strain>
    </source>
</reference>
<organism evidence="1 2">
    <name type="scientific">Butyricimonas faecalis</name>
    <dbReference type="NCBI Taxonomy" id="2093856"/>
    <lineage>
        <taxon>Bacteria</taxon>
        <taxon>Pseudomonadati</taxon>
        <taxon>Bacteroidota</taxon>
        <taxon>Bacteroidia</taxon>
        <taxon>Bacteroidales</taxon>
        <taxon>Odoribacteraceae</taxon>
        <taxon>Butyricimonas</taxon>
    </lineage>
</organism>
<evidence type="ECO:0000313" key="2">
    <source>
        <dbReference type="Proteomes" id="UP000270673"/>
    </source>
</evidence>
<dbReference type="PANTHER" id="PTHR35810">
    <property type="entry name" value="CYTOPLASMIC PROTEIN-RELATED"/>
    <property type="match status" value="1"/>
</dbReference>
<sequence>MKEERNIITMDEHGNIIMPTDTANVWMSEPELVGLFGVTAPTVHAGIRAVYKNGVLKEYDTKRYLRLENGYGLDVYSFEMVVALAFRIASCGAERLRNALLKRMYRQKEKICLFLLSSGGAYCC</sequence>
<gene>
    <name evidence="1" type="ORF">D8S85_19095</name>
</gene>
<protein>
    <recommendedName>
        <fullName evidence="3">Virulence protein</fullName>
    </recommendedName>
</protein>
<dbReference type="KEGG" id="buy:D8S85_19095"/>